<proteinExistence type="predicted"/>
<dbReference type="InterPro" id="IPR001173">
    <property type="entry name" value="Glyco_trans_2-like"/>
</dbReference>
<feature type="domain" description="Glycosyltransferase 2-like" evidence="1">
    <location>
        <begin position="17"/>
        <end position="121"/>
    </location>
</feature>
<dbReference type="RefSeq" id="WP_183266807.1">
    <property type="nucleotide sequence ID" value="NZ_JACHFJ010000009.1"/>
</dbReference>
<dbReference type="Gene3D" id="3.90.550.10">
    <property type="entry name" value="Spore Coat Polysaccharide Biosynthesis Protein SpsA, Chain A"/>
    <property type="match status" value="1"/>
</dbReference>
<name>A0A840VQY7_9PROT</name>
<evidence type="ECO:0000313" key="2">
    <source>
        <dbReference type="EMBL" id="MBB5373790.1"/>
    </source>
</evidence>
<dbReference type="Proteomes" id="UP000553706">
    <property type="component" value="Unassembled WGS sequence"/>
</dbReference>
<dbReference type="InterPro" id="IPR029044">
    <property type="entry name" value="Nucleotide-diphossugar_trans"/>
</dbReference>
<gene>
    <name evidence="2" type="ORF">HNP71_002055</name>
</gene>
<evidence type="ECO:0000313" key="3">
    <source>
        <dbReference type="Proteomes" id="UP000553706"/>
    </source>
</evidence>
<dbReference type="SUPFAM" id="SSF53448">
    <property type="entry name" value="Nucleotide-diphospho-sugar transferases"/>
    <property type="match status" value="1"/>
</dbReference>
<keyword evidence="2" id="KW-0808">Transferase</keyword>
<keyword evidence="3" id="KW-1185">Reference proteome</keyword>
<dbReference type="PANTHER" id="PTHR22916:SF3">
    <property type="entry name" value="UDP-GLCNAC:BETAGAL BETA-1,3-N-ACETYLGLUCOSAMINYLTRANSFERASE-LIKE PROTEIN 1"/>
    <property type="match status" value="1"/>
</dbReference>
<protein>
    <submittedName>
        <fullName evidence="2">Glycosyltransferase involved in cell wall biosynthesis</fullName>
    </submittedName>
</protein>
<accession>A0A840VQY7</accession>
<dbReference type="GO" id="GO:0016758">
    <property type="term" value="F:hexosyltransferase activity"/>
    <property type="evidence" value="ECO:0007669"/>
    <property type="project" value="UniProtKB-ARBA"/>
</dbReference>
<dbReference type="EMBL" id="JACHFJ010000009">
    <property type="protein sequence ID" value="MBB5373790.1"/>
    <property type="molecule type" value="Genomic_DNA"/>
</dbReference>
<reference evidence="2 3" key="1">
    <citation type="submission" date="2020-08" db="EMBL/GenBank/DDBJ databases">
        <title>Genomic Encyclopedia of Type Strains, Phase IV (KMG-IV): sequencing the most valuable type-strain genomes for metagenomic binning, comparative biology and taxonomic classification.</title>
        <authorList>
            <person name="Goeker M."/>
        </authorList>
    </citation>
    <scope>NUCLEOTIDE SEQUENCE [LARGE SCALE GENOMIC DNA]</scope>
    <source>
        <strain evidence="2 3">DSM 27026</strain>
    </source>
</reference>
<organism evidence="2 3">
    <name type="scientific">Acidocella aromatica</name>
    <dbReference type="NCBI Taxonomy" id="1303579"/>
    <lineage>
        <taxon>Bacteria</taxon>
        <taxon>Pseudomonadati</taxon>
        <taxon>Pseudomonadota</taxon>
        <taxon>Alphaproteobacteria</taxon>
        <taxon>Acetobacterales</taxon>
        <taxon>Acidocellaceae</taxon>
        <taxon>Acidocella</taxon>
    </lineage>
</organism>
<comment type="caution">
    <text evidence="2">The sequence shown here is derived from an EMBL/GenBank/DDBJ whole genome shotgun (WGS) entry which is preliminary data.</text>
</comment>
<dbReference type="PANTHER" id="PTHR22916">
    <property type="entry name" value="GLYCOSYLTRANSFERASE"/>
    <property type="match status" value="1"/>
</dbReference>
<dbReference type="Pfam" id="PF00535">
    <property type="entry name" value="Glycos_transf_2"/>
    <property type="match status" value="1"/>
</dbReference>
<sequence>MKTVIPNLEIAMAVYGGERGGYLEQQLETLFAQMNQDWTLLVRDDASPDRTLDILREWRARYPNRIIIIDEDCPSQLGVCGNFSRILETSRAPHVMLCDHDDLWYPDKVERAVAAMQRLEAKFGTQTPLLSHTDLRPVDGNLNVIGPSFWGLFGFSPKRWRSFGSVCLNAIVTGPSAIINQALIKKAGKIPPEAVYQDRWFEMTATAFGHIDARNEISMDYRRHTANASAATPSKTEMLLRILKNPVAWRQGYWQRREPQVALSRAFLERFRIELTDELSAAAEAVVMFRQLGFWQRRHAVIKHKLYYSSPLYTLAFLVIA</sequence>
<dbReference type="AlphaFoldDB" id="A0A840VQY7"/>
<evidence type="ECO:0000259" key="1">
    <source>
        <dbReference type="Pfam" id="PF00535"/>
    </source>
</evidence>